<keyword evidence="4" id="KW-0677">Repeat</keyword>
<feature type="domain" description="Chitin-binding type-2" evidence="8">
    <location>
        <begin position="476"/>
        <end position="532"/>
    </location>
</feature>
<evidence type="ECO:0000256" key="1">
    <source>
        <dbReference type="ARBA" id="ARBA00022473"/>
    </source>
</evidence>
<feature type="domain" description="Chitin-binding type-2" evidence="8">
    <location>
        <begin position="328"/>
        <end position="382"/>
    </location>
</feature>
<keyword evidence="3 7" id="KW-0732">Signal</keyword>
<feature type="domain" description="Chitin-binding type-2" evidence="8">
    <location>
        <begin position="565"/>
        <end position="622"/>
    </location>
</feature>
<evidence type="ECO:0000313" key="9">
    <source>
        <dbReference type="EMBL" id="CAD6189236.1"/>
    </source>
</evidence>
<feature type="domain" description="Chitin-binding type-2" evidence="8">
    <location>
        <begin position="175"/>
        <end position="232"/>
    </location>
</feature>
<dbReference type="Gene3D" id="2.170.140.10">
    <property type="entry name" value="Chitin binding domain"/>
    <property type="match status" value="9"/>
</dbReference>
<organism evidence="9 10">
    <name type="scientific">Caenorhabditis auriculariae</name>
    <dbReference type="NCBI Taxonomy" id="2777116"/>
    <lineage>
        <taxon>Eukaryota</taxon>
        <taxon>Metazoa</taxon>
        <taxon>Ecdysozoa</taxon>
        <taxon>Nematoda</taxon>
        <taxon>Chromadorea</taxon>
        <taxon>Rhabditida</taxon>
        <taxon>Rhabditina</taxon>
        <taxon>Rhabditomorpha</taxon>
        <taxon>Rhabditoidea</taxon>
        <taxon>Rhabditidae</taxon>
        <taxon>Peloderinae</taxon>
        <taxon>Caenorhabditis</taxon>
    </lineage>
</organism>
<name>A0A8S1GZ16_9PELO</name>
<evidence type="ECO:0000259" key="8">
    <source>
        <dbReference type="PROSITE" id="PS50940"/>
    </source>
</evidence>
<evidence type="ECO:0000256" key="4">
    <source>
        <dbReference type="ARBA" id="ARBA00022737"/>
    </source>
</evidence>
<keyword evidence="2" id="KW-0147">Chitin-binding</keyword>
<evidence type="ECO:0000256" key="3">
    <source>
        <dbReference type="ARBA" id="ARBA00022729"/>
    </source>
</evidence>
<feature type="domain" description="Chitin-binding type-2" evidence="8">
    <location>
        <begin position="405"/>
        <end position="462"/>
    </location>
</feature>
<comment type="caution">
    <text evidence="9">The sequence shown here is derived from an EMBL/GenBank/DDBJ whole genome shotgun (WGS) entry which is preliminary data.</text>
</comment>
<dbReference type="PANTHER" id="PTHR23301">
    <property type="entry name" value="CHITIN BINDING PERITROPHIN-A"/>
    <property type="match status" value="1"/>
</dbReference>
<dbReference type="Gene3D" id="3.20.20.80">
    <property type="entry name" value="Glycosidases"/>
    <property type="match status" value="1"/>
</dbReference>
<evidence type="ECO:0000256" key="6">
    <source>
        <dbReference type="ARBA" id="ARBA00023180"/>
    </source>
</evidence>
<dbReference type="PANTHER" id="PTHR23301:SF109">
    <property type="entry name" value="CHITIN-BINDING TYPE-2 DOMAIN-CONTAINING PROTEIN"/>
    <property type="match status" value="1"/>
</dbReference>
<dbReference type="GO" id="GO:0008061">
    <property type="term" value="F:chitin binding"/>
    <property type="evidence" value="ECO:0007669"/>
    <property type="project" value="UniProtKB-KW"/>
</dbReference>
<dbReference type="InterPro" id="IPR002557">
    <property type="entry name" value="Chitin-bd_dom"/>
</dbReference>
<dbReference type="AlphaFoldDB" id="A0A8S1GZ16"/>
<feature type="domain" description="Chitin-binding type-2" evidence="8">
    <location>
        <begin position="246"/>
        <end position="300"/>
    </location>
</feature>
<feature type="domain" description="Chitin-binding type-2" evidence="8">
    <location>
        <begin position="641"/>
        <end position="697"/>
    </location>
</feature>
<keyword evidence="10" id="KW-1185">Reference proteome</keyword>
<feature type="domain" description="Chitin-binding type-2" evidence="8">
    <location>
        <begin position="21"/>
        <end position="76"/>
    </location>
</feature>
<dbReference type="PROSITE" id="PS50940">
    <property type="entry name" value="CHIT_BIND_II"/>
    <property type="match status" value="10"/>
</dbReference>
<feature type="signal peptide" evidence="7">
    <location>
        <begin position="1"/>
        <end position="20"/>
    </location>
</feature>
<dbReference type="SUPFAM" id="SSF57625">
    <property type="entry name" value="Invertebrate chitin-binding proteins"/>
    <property type="match status" value="10"/>
</dbReference>
<gene>
    <name evidence="9" type="ORF">CAUJ_LOCUS5155</name>
</gene>
<accession>A0A8S1GZ16</accession>
<dbReference type="Pfam" id="PF01607">
    <property type="entry name" value="CBM_14"/>
    <property type="match status" value="10"/>
</dbReference>
<sequence length="763" mass="85200">MKEIIVSFALLLVTNYGATADNHCKQGDGFYAVGCSQKFVRCANGIEYEFPCPVNLYFDNRLARCEIKSKVSLCTNPEKWEGRYIKAIKFNCDRVKDGTYGLKGCMDIYYMCSNGRPHPRSCPFKQYFDVKTKACNHPELVPACKNFKDVSGRLEDYKYEETLTTSPDPVKENSTIDCSTLGNATIVKKNCTSEYYICTNEQLYKNTCPHGLLYDITRDLCDEPEALSECTKSEDSQSYMDVLEYSFNCSKKEDGFYPLGVCLGKFASCNGGKRRDVLCNDGLLYDARINACDYPLACKSERSQPNVPDLFGHGGATVKEANETEKPKVDCTDKGDGIYSEKPCAPVYTKCANKHAYVMECPSGLKYNPWSQSCDYEDLCEKAASQANDPTTTTTTTTAAPEKETFSCEKLEDGPQAAAPCETKYYVCYNHRLHVLRCPSNLVFNPYNSECDRPASVPECRADLKKPDTPVSTPIDPFCERLADGRYGFGCNSFYYQCTNFETEKNRCETGLFYNAESQMCQKAKDVPECARNEIGLEQETEENAATVVPPTTPKTYSSESSPVTINCEYKPDGIYALPFCTEKYVQCVDSRPIVSECAQGLFYSEESGLCDYKANVPICNNRHSAPQGPPRSSYDNSHQAFSCVGKADGYFSIGCSSTYFSCIEGNSQKMMCPAGLKFSSSSNRCEYEDHVPECHRGAPASSPNEYNSCTEKENGLYSFGKCSQSYVTCYNERMMVGKCAPPLVFNPVNSLCDYRSNNKDCY</sequence>
<protein>
    <recommendedName>
        <fullName evidence="8">Chitin-binding type-2 domain-containing protein</fullName>
    </recommendedName>
</protein>
<evidence type="ECO:0000256" key="5">
    <source>
        <dbReference type="ARBA" id="ARBA00023157"/>
    </source>
</evidence>
<dbReference type="SMART" id="SM00494">
    <property type="entry name" value="ChtBD2"/>
    <property type="match status" value="10"/>
</dbReference>
<feature type="chain" id="PRO_5035764879" description="Chitin-binding type-2 domain-containing protein" evidence="7">
    <location>
        <begin position="21"/>
        <end position="763"/>
    </location>
</feature>
<keyword evidence="6" id="KW-0325">Glycoprotein</keyword>
<feature type="domain" description="Chitin-binding type-2" evidence="8">
    <location>
        <begin position="707"/>
        <end position="763"/>
    </location>
</feature>
<evidence type="ECO:0000256" key="2">
    <source>
        <dbReference type="ARBA" id="ARBA00022669"/>
    </source>
</evidence>
<evidence type="ECO:0000313" key="10">
    <source>
        <dbReference type="Proteomes" id="UP000835052"/>
    </source>
</evidence>
<proteinExistence type="predicted"/>
<evidence type="ECO:0000256" key="7">
    <source>
        <dbReference type="SAM" id="SignalP"/>
    </source>
</evidence>
<dbReference type="EMBL" id="CAJGYM010000010">
    <property type="protein sequence ID" value="CAD6189236.1"/>
    <property type="molecule type" value="Genomic_DNA"/>
</dbReference>
<reference evidence="9" key="1">
    <citation type="submission" date="2020-10" db="EMBL/GenBank/DDBJ databases">
        <authorList>
            <person name="Kikuchi T."/>
        </authorList>
    </citation>
    <scope>NUCLEOTIDE SEQUENCE</scope>
    <source>
        <strain evidence="9">NKZ352</strain>
    </source>
</reference>
<dbReference type="InterPro" id="IPR051940">
    <property type="entry name" value="Chitin_bind-dev_reg"/>
</dbReference>
<keyword evidence="1" id="KW-0217">Developmental protein</keyword>
<dbReference type="OrthoDB" id="5914859at2759"/>
<dbReference type="Proteomes" id="UP000835052">
    <property type="component" value="Unassembled WGS sequence"/>
</dbReference>
<feature type="domain" description="Chitin-binding type-2" evidence="8">
    <location>
        <begin position="89"/>
        <end position="146"/>
    </location>
</feature>
<dbReference type="GO" id="GO:0005576">
    <property type="term" value="C:extracellular region"/>
    <property type="evidence" value="ECO:0007669"/>
    <property type="project" value="InterPro"/>
</dbReference>
<dbReference type="InterPro" id="IPR036508">
    <property type="entry name" value="Chitin-bd_dom_sf"/>
</dbReference>
<keyword evidence="5" id="KW-1015">Disulfide bond</keyword>